<keyword evidence="1" id="KW-0472">Membrane</keyword>
<feature type="transmembrane region" description="Helical" evidence="1">
    <location>
        <begin position="20"/>
        <end position="46"/>
    </location>
</feature>
<proteinExistence type="predicted"/>
<gene>
    <name evidence="2" type="ORF">FCL54_17280</name>
</gene>
<sequence length="99" mass="11580">MTLFRRWLTVKSSWLKYLGFIGFIGLLGIYPLNLPMLGFFGFFAFFKFANVVHDERFDHNVNRASRNAFIAFCATGSRKGCCRRQHPFTLFLDRDDTEV</sequence>
<accession>A0A5R9F131</accession>
<dbReference type="AlphaFoldDB" id="A0A5R9F131"/>
<evidence type="ECO:0000313" key="3">
    <source>
        <dbReference type="Proteomes" id="UP000308230"/>
    </source>
</evidence>
<dbReference type="EMBL" id="SWLG01000013">
    <property type="protein sequence ID" value="TLS36136.1"/>
    <property type="molecule type" value="Genomic_DNA"/>
</dbReference>
<keyword evidence="3" id="KW-1185">Reference proteome</keyword>
<evidence type="ECO:0000256" key="1">
    <source>
        <dbReference type="SAM" id="Phobius"/>
    </source>
</evidence>
<name>A0A5R9F131_9BACL</name>
<evidence type="ECO:0000313" key="2">
    <source>
        <dbReference type="EMBL" id="TLS36136.1"/>
    </source>
</evidence>
<dbReference type="Proteomes" id="UP000308230">
    <property type="component" value="Unassembled WGS sequence"/>
</dbReference>
<keyword evidence="1" id="KW-1133">Transmembrane helix</keyword>
<comment type="caution">
    <text evidence="2">The sequence shown here is derived from an EMBL/GenBank/DDBJ whole genome shotgun (WGS) entry which is preliminary data.</text>
</comment>
<keyword evidence="1" id="KW-0812">Transmembrane</keyword>
<organism evidence="2 3">
    <name type="scientific">Exobacillus caeni</name>
    <dbReference type="NCBI Taxonomy" id="2574798"/>
    <lineage>
        <taxon>Bacteria</taxon>
        <taxon>Bacillati</taxon>
        <taxon>Bacillota</taxon>
        <taxon>Bacilli</taxon>
        <taxon>Bacillales</taxon>
        <taxon>Guptibacillaceae</taxon>
        <taxon>Exobacillus</taxon>
    </lineage>
</organism>
<reference evidence="2 3" key="1">
    <citation type="submission" date="2019-04" db="EMBL/GenBank/DDBJ databases">
        <title>Bacillus caeni sp. nov., a bacterium isolated from mangrove sediment.</title>
        <authorList>
            <person name="Huang H."/>
            <person name="Mo K."/>
            <person name="Hu Y."/>
        </authorList>
    </citation>
    <scope>NUCLEOTIDE SEQUENCE [LARGE SCALE GENOMIC DNA]</scope>
    <source>
        <strain evidence="2 3">HB172195</strain>
    </source>
</reference>
<protein>
    <submittedName>
        <fullName evidence="2">DUF3796 domain-containing protein</fullName>
    </submittedName>
</protein>